<evidence type="ECO:0000256" key="2">
    <source>
        <dbReference type="SAM" id="Phobius"/>
    </source>
</evidence>
<evidence type="ECO:0000313" key="4">
    <source>
        <dbReference type="Proteomes" id="UP000799437"/>
    </source>
</evidence>
<dbReference type="GeneID" id="54481374"/>
<protein>
    <recommendedName>
        <fullName evidence="5">Fucose-specific lectin</fullName>
    </recommendedName>
</protein>
<feature type="region of interest" description="Disordered" evidence="1">
    <location>
        <begin position="1"/>
        <end position="34"/>
    </location>
</feature>
<feature type="transmembrane region" description="Helical" evidence="2">
    <location>
        <begin position="131"/>
        <end position="154"/>
    </location>
</feature>
<dbReference type="AlphaFoldDB" id="A0A6A6VRF4"/>
<keyword evidence="2" id="KW-0812">Transmembrane</keyword>
<keyword evidence="2" id="KW-1133">Transmembrane helix</keyword>
<evidence type="ECO:0008006" key="5">
    <source>
        <dbReference type="Google" id="ProtNLM"/>
    </source>
</evidence>
<reference evidence="3" key="1">
    <citation type="journal article" date="2020" name="Stud. Mycol.">
        <title>101 Dothideomycetes genomes: a test case for predicting lifestyles and emergence of pathogens.</title>
        <authorList>
            <person name="Haridas S."/>
            <person name="Albert R."/>
            <person name="Binder M."/>
            <person name="Bloem J."/>
            <person name="Labutti K."/>
            <person name="Salamov A."/>
            <person name="Andreopoulos B."/>
            <person name="Baker S."/>
            <person name="Barry K."/>
            <person name="Bills G."/>
            <person name="Bluhm B."/>
            <person name="Cannon C."/>
            <person name="Castanera R."/>
            <person name="Culley D."/>
            <person name="Daum C."/>
            <person name="Ezra D."/>
            <person name="Gonzalez J."/>
            <person name="Henrissat B."/>
            <person name="Kuo A."/>
            <person name="Liang C."/>
            <person name="Lipzen A."/>
            <person name="Lutzoni F."/>
            <person name="Magnuson J."/>
            <person name="Mondo S."/>
            <person name="Nolan M."/>
            <person name="Ohm R."/>
            <person name="Pangilinan J."/>
            <person name="Park H.-J."/>
            <person name="Ramirez L."/>
            <person name="Alfaro M."/>
            <person name="Sun H."/>
            <person name="Tritt A."/>
            <person name="Yoshinaga Y."/>
            <person name="Zwiers L.-H."/>
            <person name="Turgeon B."/>
            <person name="Goodwin S."/>
            <person name="Spatafora J."/>
            <person name="Crous P."/>
            <person name="Grigoriev I."/>
        </authorList>
    </citation>
    <scope>NUCLEOTIDE SEQUENCE</scope>
    <source>
        <strain evidence="3">CBS 121739</strain>
    </source>
</reference>
<evidence type="ECO:0000313" key="3">
    <source>
        <dbReference type="EMBL" id="KAF2752735.1"/>
    </source>
</evidence>
<keyword evidence="4" id="KW-1185">Reference proteome</keyword>
<dbReference type="Proteomes" id="UP000799437">
    <property type="component" value="Unassembled WGS sequence"/>
</dbReference>
<keyword evidence="2" id="KW-0472">Membrane</keyword>
<sequence length="510" mass="54937">MALRPDSSGLQQTPSERYHDVPPEAYHSQYGHAPEVAPQESYAYALSSRDTLPLQQHQYQSQDQYSRYQYTEISGQAAPHRAELPNTLGLESATYAKDGPVHEISAKQDDTPGLYGTLPPRTYCGLKKRTLIIVTVLVIVVVVGAVVGAVAGVLSSRGKDPGSESNSGNGQSGAGTPNSTALKPGDSFRALAATSCGGGDDAPANVYLTYQDKDGGININSSPERLGGDWQEWENIVNGDQVKANTPLSVTCWTNDQIHIRITYVRALDSALTQARAECNLDDSGCQWTLDEASEDVKLPNAKQFGMNYQAVDGTVNDTLQLYTILDNRPALIGNDSSGLWLVPQQFTSDDAETSDDSPIAAAATDLESHAFWFNTDGGLRTNNAENADGSGTIAYLTDKTFTDEPQIESVPGSLTAFWDSSQSAFKIYWLEDEHPVELTEPWGDVNGAQASKTSDDAWMAPDAAVGPVAATYGNGTARLFYLVSGQIAEFVRHNGTWSKNDNLPSTSYT</sequence>
<proteinExistence type="predicted"/>
<dbReference type="Gene3D" id="2.120.10.70">
    <property type="entry name" value="Fucose-specific lectin"/>
    <property type="match status" value="1"/>
</dbReference>
<organism evidence="3 4">
    <name type="scientific">Pseudovirgaria hyperparasitica</name>
    <dbReference type="NCBI Taxonomy" id="470096"/>
    <lineage>
        <taxon>Eukaryota</taxon>
        <taxon>Fungi</taxon>
        <taxon>Dikarya</taxon>
        <taxon>Ascomycota</taxon>
        <taxon>Pezizomycotina</taxon>
        <taxon>Dothideomycetes</taxon>
        <taxon>Dothideomycetes incertae sedis</taxon>
        <taxon>Acrospermales</taxon>
        <taxon>Acrospermaceae</taxon>
        <taxon>Pseudovirgaria</taxon>
    </lineage>
</organism>
<dbReference type="SUPFAM" id="SSF89372">
    <property type="entry name" value="Fucose-specific lectin"/>
    <property type="match status" value="1"/>
</dbReference>
<accession>A0A6A6VRF4</accession>
<dbReference type="RefSeq" id="XP_033595186.1">
    <property type="nucleotide sequence ID" value="XM_033740320.1"/>
</dbReference>
<gene>
    <name evidence="3" type="ORF">EJ05DRAFT_267381</name>
</gene>
<evidence type="ECO:0000256" key="1">
    <source>
        <dbReference type="SAM" id="MobiDB-lite"/>
    </source>
</evidence>
<name>A0A6A6VRF4_9PEZI</name>
<dbReference type="EMBL" id="ML996597">
    <property type="protein sequence ID" value="KAF2752735.1"/>
    <property type="molecule type" value="Genomic_DNA"/>
</dbReference>
<feature type="region of interest" description="Disordered" evidence="1">
    <location>
        <begin position="155"/>
        <end position="184"/>
    </location>
</feature>